<keyword evidence="2" id="KW-1185">Reference proteome</keyword>
<dbReference type="EMBL" id="MPOG01000004">
    <property type="protein sequence ID" value="OOH97401.1"/>
    <property type="molecule type" value="Genomic_DNA"/>
</dbReference>
<dbReference type="OrthoDB" id="1352874at2"/>
<accession>A0A1T3FG90</accession>
<gene>
    <name evidence="1" type="ORF">BMF97_03540</name>
</gene>
<dbReference type="PROSITE" id="PS51257">
    <property type="entry name" value="PROKAR_LIPOPROTEIN"/>
    <property type="match status" value="1"/>
</dbReference>
<evidence type="ECO:0008006" key="3">
    <source>
        <dbReference type="Google" id="ProtNLM"/>
    </source>
</evidence>
<proteinExistence type="predicted"/>
<comment type="caution">
    <text evidence="1">The sequence shown here is derived from an EMBL/GenBank/DDBJ whole genome shotgun (WGS) entry which is preliminary data.</text>
</comment>
<evidence type="ECO:0000313" key="1">
    <source>
        <dbReference type="EMBL" id="OOH97401.1"/>
    </source>
</evidence>
<dbReference type="STRING" id="238.BBD35_10760"/>
<dbReference type="Proteomes" id="UP000188947">
    <property type="component" value="Unassembled WGS sequence"/>
</dbReference>
<sequence length="229" mass="26300">MINRCIKNITVLAVMVVFFSCSKKDPANRQAQKPTSALVKEAEKLEGFNADFYTKSFNYYWTKGRDTLDLKFNIAEHKSDSTVHLAVMNKKPLNLTVVLDSLSNIIPKIKEDFNLNKISDLYLEEPIYYPDLNSAWSVEYERRFGKKNIGQSKLGGFLLSTAVTPLLNNFLNPLHAKVEDYGIEKFHLLSREHYHYYLPDTDLSHYPDFSLHGAGISIRIAKLPVEKQH</sequence>
<reference evidence="1 2" key="1">
    <citation type="submission" date="2016-11" db="EMBL/GenBank/DDBJ databases">
        <title>Genome sequence and comparative genomic analysis of clinical strain Elizabethkingia meningoseptica 61421 PRCM.</title>
        <authorList>
            <person name="Wang M."/>
            <person name="Hu S."/>
            <person name="Cao L."/>
            <person name="Jiang T."/>
            <person name="Zhou Y."/>
            <person name="Ming D."/>
        </authorList>
    </citation>
    <scope>NUCLEOTIDE SEQUENCE [LARGE SCALE GENOMIC DNA]</scope>
    <source>
        <strain evidence="1 2">61421 PRCM</strain>
    </source>
</reference>
<dbReference type="AlphaFoldDB" id="A0A1T3FG90"/>
<protein>
    <recommendedName>
        <fullName evidence="3">Lipoprotein</fullName>
    </recommendedName>
</protein>
<evidence type="ECO:0000313" key="2">
    <source>
        <dbReference type="Proteomes" id="UP000188947"/>
    </source>
</evidence>
<organism evidence="1 2">
    <name type="scientific">Elizabethkingia meningoseptica</name>
    <name type="common">Chryseobacterium meningosepticum</name>
    <dbReference type="NCBI Taxonomy" id="238"/>
    <lineage>
        <taxon>Bacteria</taxon>
        <taxon>Pseudomonadati</taxon>
        <taxon>Bacteroidota</taxon>
        <taxon>Flavobacteriia</taxon>
        <taxon>Flavobacteriales</taxon>
        <taxon>Weeksellaceae</taxon>
        <taxon>Elizabethkingia</taxon>
    </lineage>
</organism>
<dbReference type="RefSeq" id="WP_070904383.1">
    <property type="nucleotide sequence ID" value="NZ_CP016378.1"/>
</dbReference>
<name>A0A1T3FG90_ELIME</name>